<sequence length="117" mass="13014">MFDRPHHQHIAKFLASLNADFLAQPGCYFGVGTAIVLSLNEYRESVVVDFLCSSKDGHRTLRNTITNASLGDRTYISQVERCVSNPSLLVLCKIATVLEVDMQELFNVPVLLNLVCT</sequence>
<accession>A0ABU0XT74</accession>
<protein>
    <submittedName>
        <fullName evidence="2">Helix-turn-helix transcriptional regulator</fullName>
    </submittedName>
</protein>
<feature type="domain" description="HTH cro/C1-type" evidence="1">
    <location>
        <begin position="72"/>
        <end position="105"/>
    </location>
</feature>
<comment type="caution">
    <text evidence="2">The sequence shown here is derived from an EMBL/GenBank/DDBJ whole genome shotgun (WGS) entry which is preliminary data.</text>
</comment>
<reference evidence="2 3" key="1">
    <citation type="submission" date="2023-08" db="EMBL/GenBank/DDBJ databases">
        <title>Draft genome sequence of Janthinobacterium lividum.</title>
        <authorList>
            <person name="Chun B.H."/>
            <person name="Lee Y."/>
        </authorList>
    </citation>
    <scope>NUCLEOTIDE SEQUENCE [LARGE SCALE GENOMIC DNA]</scope>
    <source>
        <strain evidence="2 3">AMJK</strain>
    </source>
</reference>
<dbReference type="RefSeq" id="WP_305049429.1">
    <property type="nucleotide sequence ID" value="NZ_JAVFKP010000002.1"/>
</dbReference>
<dbReference type="CDD" id="cd00093">
    <property type="entry name" value="HTH_XRE"/>
    <property type="match status" value="1"/>
</dbReference>
<keyword evidence="3" id="KW-1185">Reference proteome</keyword>
<dbReference type="Proteomes" id="UP001237592">
    <property type="component" value="Unassembled WGS sequence"/>
</dbReference>
<proteinExistence type="predicted"/>
<evidence type="ECO:0000313" key="2">
    <source>
        <dbReference type="EMBL" id="MDQ4626712.1"/>
    </source>
</evidence>
<dbReference type="EMBL" id="JAVFKP010000002">
    <property type="protein sequence ID" value="MDQ4626712.1"/>
    <property type="molecule type" value="Genomic_DNA"/>
</dbReference>
<dbReference type="SUPFAM" id="SSF47413">
    <property type="entry name" value="lambda repressor-like DNA-binding domains"/>
    <property type="match status" value="1"/>
</dbReference>
<dbReference type="PROSITE" id="PS50943">
    <property type="entry name" value="HTH_CROC1"/>
    <property type="match status" value="1"/>
</dbReference>
<organism evidence="2 3">
    <name type="scientific">Janthinobacterium lividum</name>
    <dbReference type="NCBI Taxonomy" id="29581"/>
    <lineage>
        <taxon>Bacteria</taxon>
        <taxon>Pseudomonadati</taxon>
        <taxon>Pseudomonadota</taxon>
        <taxon>Betaproteobacteria</taxon>
        <taxon>Burkholderiales</taxon>
        <taxon>Oxalobacteraceae</taxon>
        <taxon>Janthinobacterium</taxon>
    </lineage>
</organism>
<evidence type="ECO:0000313" key="3">
    <source>
        <dbReference type="Proteomes" id="UP001237592"/>
    </source>
</evidence>
<dbReference type="InterPro" id="IPR010982">
    <property type="entry name" value="Lambda_DNA-bd_dom_sf"/>
</dbReference>
<dbReference type="InterPro" id="IPR001387">
    <property type="entry name" value="Cro/C1-type_HTH"/>
</dbReference>
<gene>
    <name evidence="2" type="ORF">RB624_12520</name>
</gene>
<name>A0ABU0XT74_9BURK</name>
<dbReference type="Gene3D" id="1.10.260.40">
    <property type="entry name" value="lambda repressor-like DNA-binding domains"/>
    <property type="match status" value="1"/>
</dbReference>
<evidence type="ECO:0000259" key="1">
    <source>
        <dbReference type="PROSITE" id="PS50943"/>
    </source>
</evidence>